<gene>
    <name evidence="1" type="ORF">WG66_18707</name>
</gene>
<organism evidence="1 2">
    <name type="scientific">Moniliophthora roreri</name>
    <name type="common">Frosty pod rot fungus</name>
    <name type="synonym">Monilia roreri</name>
    <dbReference type="NCBI Taxonomy" id="221103"/>
    <lineage>
        <taxon>Eukaryota</taxon>
        <taxon>Fungi</taxon>
        <taxon>Dikarya</taxon>
        <taxon>Basidiomycota</taxon>
        <taxon>Agaricomycotina</taxon>
        <taxon>Agaricomycetes</taxon>
        <taxon>Agaricomycetidae</taxon>
        <taxon>Agaricales</taxon>
        <taxon>Marasmiineae</taxon>
        <taxon>Marasmiaceae</taxon>
        <taxon>Moniliophthora</taxon>
    </lineage>
</organism>
<dbReference type="Proteomes" id="UP000054988">
    <property type="component" value="Unassembled WGS sequence"/>
</dbReference>
<protein>
    <submittedName>
        <fullName evidence="1">Uncharacterized protein</fullName>
    </submittedName>
</protein>
<dbReference type="AlphaFoldDB" id="A0A0W0EX82"/>
<evidence type="ECO:0000313" key="1">
    <source>
        <dbReference type="EMBL" id="KTB28702.1"/>
    </source>
</evidence>
<comment type="caution">
    <text evidence="1">The sequence shown here is derived from an EMBL/GenBank/DDBJ whole genome shotgun (WGS) entry which is preliminary data.</text>
</comment>
<evidence type="ECO:0000313" key="2">
    <source>
        <dbReference type="Proteomes" id="UP000054988"/>
    </source>
</evidence>
<name>A0A0W0EX82_MONRR</name>
<dbReference type="EMBL" id="LATX01002467">
    <property type="protein sequence ID" value="KTB28702.1"/>
    <property type="molecule type" value="Genomic_DNA"/>
</dbReference>
<reference evidence="1 2" key="1">
    <citation type="submission" date="2015-12" db="EMBL/GenBank/DDBJ databases">
        <title>Draft genome sequence of Moniliophthora roreri, the causal agent of frosty pod rot of cacao.</title>
        <authorList>
            <person name="Aime M.C."/>
            <person name="Diaz-Valderrama J.R."/>
            <person name="Kijpornyongpan T."/>
            <person name="Phillips-Mora W."/>
        </authorList>
    </citation>
    <scope>NUCLEOTIDE SEQUENCE [LARGE SCALE GENOMIC DNA]</scope>
    <source>
        <strain evidence="1 2">MCA 2952</strain>
    </source>
</reference>
<proteinExistence type="predicted"/>
<accession>A0A0W0EX82</accession>
<sequence>MVDAAPESTLPYPPIHKDKKFVVLSDWLGWHDYDVRF</sequence>